<accession>A0ABD0RYH9</accession>
<feature type="non-terminal residue" evidence="1">
    <location>
        <position position="62"/>
    </location>
</feature>
<keyword evidence="2" id="KW-1185">Reference proteome</keyword>
<dbReference type="AlphaFoldDB" id="A0ABD0RYH9"/>
<gene>
    <name evidence="1" type="ORF">M9458_001628</name>
</gene>
<dbReference type="Proteomes" id="UP001529510">
    <property type="component" value="Unassembled WGS sequence"/>
</dbReference>
<dbReference type="Gene3D" id="3.30.1120.10">
    <property type="match status" value="1"/>
</dbReference>
<organism evidence="1 2">
    <name type="scientific">Cirrhinus mrigala</name>
    <name type="common">Mrigala</name>
    <dbReference type="NCBI Taxonomy" id="683832"/>
    <lineage>
        <taxon>Eukaryota</taxon>
        <taxon>Metazoa</taxon>
        <taxon>Chordata</taxon>
        <taxon>Craniata</taxon>
        <taxon>Vertebrata</taxon>
        <taxon>Euteleostomi</taxon>
        <taxon>Actinopterygii</taxon>
        <taxon>Neopterygii</taxon>
        <taxon>Teleostei</taxon>
        <taxon>Ostariophysi</taxon>
        <taxon>Cypriniformes</taxon>
        <taxon>Cyprinidae</taxon>
        <taxon>Labeoninae</taxon>
        <taxon>Labeonini</taxon>
        <taxon>Cirrhinus</taxon>
    </lineage>
</organism>
<comment type="caution">
    <text evidence="1">The sequence shown here is derived from an EMBL/GenBank/DDBJ whole genome shotgun (WGS) entry which is preliminary data.</text>
</comment>
<evidence type="ECO:0000313" key="1">
    <source>
        <dbReference type="EMBL" id="KAL0203610.1"/>
    </source>
</evidence>
<reference evidence="1 2" key="1">
    <citation type="submission" date="2024-05" db="EMBL/GenBank/DDBJ databases">
        <title>Genome sequencing and assembly of Indian major carp, Cirrhinus mrigala (Hamilton, 1822).</title>
        <authorList>
            <person name="Mohindra V."/>
            <person name="Chowdhury L.M."/>
            <person name="Lal K."/>
            <person name="Jena J.K."/>
        </authorList>
    </citation>
    <scope>NUCLEOTIDE SEQUENCE [LARGE SCALE GENOMIC DNA]</scope>
    <source>
        <strain evidence="1">CM1030</strain>
        <tissue evidence="1">Blood</tissue>
    </source>
</reference>
<evidence type="ECO:0000313" key="2">
    <source>
        <dbReference type="Proteomes" id="UP001529510"/>
    </source>
</evidence>
<feature type="non-terminal residue" evidence="1">
    <location>
        <position position="1"/>
    </location>
</feature>
<name>A0ABD0RYH9_CIRMR</name>
<dbReference type="EMBL" id="JAMKFB020000001">
    <property type="protein sequence ID" value="KAL0203610.1"/>
    <property type="molecule type" value="Genomic_DNA"/>
</dbReference>
<dbReference type="Pfam" id="PF14707">
    <property type="entry name" value="Sulfatase_C"/>
    <property type="match status" value="1"/>
</dbReference>
<sequence length="62" mass="7019">STCFHTHLCLCIKPFVTFHDPPLLYDLTPLSPDTEPQFYSVLEVIRAAVSRHAQSLKPVPIQ</sequence>
<proteinExistence type="predicted"/>
<protein>
    <submittedName>
        <fullName evidence="1">Uncharacterized protein</fullName>
    </submittedName>
</protein>